<reference evidence="11" key="2">
    <citation type="submission" date="2023-04" db="EMBL/GenBank/DDBJ databases">
        <authorList>
            <person name="Bruccoleri R.E."/>
            <person name="Oakeley E.J."/>
            <person name="Faust A.-M."/>
            <person name="Dessus-Babus S."/>
            <person name="Altorfer M."/>
            <person name="Burckhardt D."/>
            <person name="Oertli M."/>
            <person name="Naumann U."/>
            <person name="Petersen F."/>
            <person name="Wong J."/>
        </authorList>
    </citation>
    <scope>NUCLEOTIDE SEQUENCE</scope>
    <source>
        <strain evidence="11">GSM-AAB239-AS_SAM_17_03QT</strain>
        <tissue evidence="11">Leaf</tissue>
    </source>
</reference>
<dbReference type="Pfam" id="PF01694">
    <property type="entry name" value="Rhomboid"/>
    <property type="match status" value="1"/>
</dbReference>
<dbReference type="Proteomes" id="UP001140949">
    <property type="component" value="Unassembled WGS sequence"/>
</dbReference>
<keyword evidence="8 9" id="KW-0472">Membrane</keyword>
<evidence type="ECO:0000256" key="1">
    <source>
        <dbReference type="ARBA" id="ARBA00004141"/>
    </source>
</evidence>
<evidence type="ECO:0000259" key="10">
    <source>
        <dbReference type="Pfam" id="PF01694"/>
    </source>
</evidence>
<dbReference type="InterPro" id="IPR035952">
    <property type="entry name" value="Rhomboid-like_sf"/>
</dbReference>
<dbReference type="InterPro" id="IPR050925">
    <property type="entry name" value="Rhomboid_protease_S54"/>
</dbReference>
<reference evidence="11" key="1">
    <citation type="journal article" date="2023" name="GigaByte">
        <title>Genome assembly of the bearded iris, Iris pallida Lam.</title>
        <authorList>
            <person name="Bruccoleri R.E."/>
            <person name="Oakeley E.J."/>
            <person name="Faust A.M.E."/>
            <person name="Altorfer M."/>
            <person name="Dessus-Babus S."/>
            <person name="Burckhardt D."/>
            <person name="Oertli M."/>
            <person name="Naumann U."/>
            <person name="Petersen F."/>
            <person name="Wong J."/>
        </authorList>
    </citation>
    <scope>NUCLEOTIDE SEQUENCE</scope>
    <source>
        <strain evidence="11">GSM-AAB239-AS_SAM_17_03QT</strain>
    </source>
</reference>
<name>A0AAX6H4F8_IRIPA</name>
<evidence type="ECO:0000256" key="9">
    <source>
        <dbReference type="SAM" id="Phobius"/>
    </source>
</evidence>
<gene>
    <name evidence="11" type="ORF">M6B38_330915</name>
</gene>
<keyword evidence="6" id="KW-0809">Transit peptide</keyword>
<keyword evidence="3" id="KW-0645">Protease</keyword>
<dbReference type="PANTHER" id="PTHR43731:SF14">
    <property type="entry name" value="PRESENILIN-ASSOCIATED RHOMBOID-LIKE PROTEIN, MITOCHONDRIAL"/>
    <property type="match status" value="1"/>
</dbReference>
<feature type="domain" description="Peptidase S54 rhomboid" evidence="10">
    <location>
        <begin position="155"/>
        <end position="308"/>
    </location>
</feature>
<comment type="caution">
    <text evidence="11">The sequence shown here is derived from an EMBL/GenBank/DDBJ whole genome shotgun (WGS) entry which is preliminary data.</text>
</comment>
<dbReference type="GO" id="GO:0016020">
    <property type="term" value="C:membrane"/>
    <property type="evidence" value="ECO:0007669"/>
    <property type="project" value="UniProtKB-SubCell"/>
</dbReference>
<keyword evidence="12" id="KW-1185">Reference proteome</keyword>
<keyword evidence="4 9" id="KW-0812">Transmembrane</keyword>
<evidence type="ECO:0000256" key="3">
    <source>
        <dbReference type="ARBA" id="ARBA00022670"/>
    </source>
</evidence>
<keyword evidence="7 9" id="KW-1133">Transmembrane helix</keyword>
<proteinExistence type="inferred from homology"/>
<dbReference type="AlphaFoldDB" id="A0AAX6H4F8"/>
<feature type="transmembrane region" description="Helical" evidence="9">
    <location>
        <begin position="290"/>
        <end position="309"/>
    </location>
</feature>
<evidence type="ECO:0000313" key="12">
    <source>
        <dbReference type="Proteomes" id="UP001140949"/>
    </source>
</evidence>
<evidence type="ECO:0000256" key="4">
    <source>
        <dbReference type="ARBA" id="ARBA00022692"/>
    </source>
</evidence>
<dbReference type="Gene3D" id="1.20.1540.10">
    <property type="entry name" value="Rhomboid-like"/>
    <property type="match status" value="1"/>
</dbReference>
<feature type="transmembrane region" description="Helical" evidence="9">
    <location>
        <begin position="195"/>
        <end position="213"/>
    </location>
</feature>
<feature type="transmembrane region" description="Helical" evidence="9">
    <location>
        <begin position="233"/>
        <end position="252"/>
    </location>
</feature>
<evidence type="ECO:0000313" key="11">
    <source>
        <dbReference type="EMBL" id="KAJ6835335.1"/>
    </source>
</evidence>
<dbReference type="SUPFAM" id="SSF144091">
    <property type="entry name" value="Rhomboid-like"/>
    <property type="match status" value="1"/>
</dbReference>
<dbReference type="FunFam" id="1.20.1540.10:FF:000018">
    <property type="entry name" value="RHOMBOID-like protein 12, mitochondrial"/>
    <property type="match status" value="1"/>
</dbReference>
<keyword evidence="5" id="KW-0378">Hydrolase</keyword>
<organism evidence="11 12">
    <name type="scientific">Iris pallida</name>
    <name type="common">Sweet iris</name>
    <dbReference type="NCBI Taxonomy" id="29817"/>
    <lineage>
        <taxon>Eukaryota</taxon>
        <taxon>Viridiplantae</taxon>
        <taxon>Streptophyta</taxon>
        <taxon>Embryophyta</taxon>
        <taxon>Tracheophyta</taxon>
        <taxon>Spermatophyta</taxon>
        <taxon>Magnoliopsida</taxon>
        <taxon>Liliopsida</taxon>
        <taxon>Asparagales</taxon>
        <taxon>Iridaceae</taxon>
        <taxon>Iridoideae</taxon>
        <taxon>Irideae</taxon>
        <taxon>Iris</taxon>
    </lineage>
</organism>
<dbReference type="GO" id="GO:0006508">
    <property type="term" value="P:proteolysis"/>
    <property type="evidence" value="ECO:0007669"/>
    <property type="project" value="UniProtKB-KW"/>
</dbReference>
<evidence type="ECO:0000256" key="7">
    <source>
        <dbReference type="ARBA" id="ARBA00022989"/>
    </source>
</evidence>
<comment type="subcellular location">
    <subcellularLocation>
        <location evidence="1">Membrane</location>
        <topology evidence="1">Multi-pass membrane protein</topology>
    </subcellularLocation>
</comment>
<evidence type="ECO:0000256" key="2">
    <source>
        <dbReference type="ARBA" id="ARBA00009045"/>
    </source>
</evidence>
<evidence type="ECO:0000256" key="5">
    <source>
        <dbReference type="ARBA" id="ARBA00022801"/>
    </source>
</evidence>
<feature type="transmembrane region" description="Helical" evidence="9">
    <location>
        <begin position="259"/>
        <end position="278"/>
    </location>
</feature>
<evidence type="ECO:0000256" key="6">
    <source>
        <dbReference type="ARBA" id="ARBA00022946"/>
    </source>
</evidence>
<sequence length="315" mass="34351">MRKLRPLEFLLKNPRFSPKSSSPPLPDHSLNPFLSRVSSNTFCSWRKVASTASSASLGFLASRILSRQSAAKIHFAALLDSGVRSLRISLQKKRFNVVRNSGSYRQFWGYLTPTPDGTVMCLIGANVVVYYLWRVADSAFMVKHFTISLDNFKSGRLHTMLTSAFSHADFSHLATNMIGLYFCGPTIGRLFGPEFLLKLYIAGALGGSTFFLLHKAFIAPSSQGTFALDYSRVTGLGASGAVNAIMLLNIFLFPKEIFYVNLIIPVPAVLLGALIIGSDLWRIKKGDGEISGSAHLGGAAVAAIAWVALKKGWIL</sequence>
<dbReference type="InterPro" id="IPR022764">
    <property type="entry name" value="Peptidase_S54_rhomboid_dom"/>
</dbReference>
<evidence type="ECO:0000256" key="8">
    <source>
        <dbReference type="ARBA" id="ARBA00023136"/>
    </source>
</evidence>
<accession>A0AAX6H4F8</accession>
<protein>
    <submittedName>
        <fullName evidence="11">RHOMBOID-like protein 12, mitochondrial</fullName>
    </submittedName>
</protein>
<dbReference type="EMBL" id="JANAVB010013400">
    <property type="protein sequence ID" value="KAJ6835335.1"/>
    <property type="molecule type" value="Genomic_DNA"/>
</dbReference>
<dbReference type="PANTHER" id="PTHR43731">
    <property type="entry name" value="RHOMBOID PROTEASE"/>
    <property type="match status" value="1"/>
</dbReference>
<comment type="similarity">
    <text evidence="2">Belongs to the peptidase S54 family.</text>
</comment>
<dbReference type="GO" id="GO:0004252">
    <property type="term" value="F:serine-type endopeptidase activity"/>
    <property type="evidence" value="ECO:0007669"/>
    <property type="project" value="InterPro"/>
</dbReference>